<gene>
    <name evidence="2" type="ORF">RRG08_049476</name>
</gene>
<evidence type="ECO:0000256" key="1">
    <source>
        <dbReference type="SAM" id="MobiDB-lite"/>
    </source>
</evidence>
<keyword evidence="3" id="KW-1185">Reference proteome</keyword>
<sequence>MRVCSQRQEQHPLPGPLSPILPRALVPTTLPIFSSNPRVEPTLFANLSPQPTVNRVSDESTSNQTSGKPKENTASTDAVSAVEIFLPPPQKIDLAC</sequence>
<evidence type="ECO:0000313" key="2">
    <source>
        <dbReference type="EMBL" id="KAK3774540.1"/>
    </source>
</evidence>
<dbReference type="Proteomes" id="UP001283361">
    <property type="component" value="Unassembled WGS sequence"/>
</dbReference>
<name>A0AAE1DLT3_9GAST</name>
<dbReference type="EMBL" id="JAWDGP010003406">
    <property type="protein sequence ID" value="KAK3774540.1"/>
    <property type="molecule type" value="Genomic_DNA"/>
</dbReference>
<feature type="region of interest" description="Disordered" evidence="1">
    <location>
        <begin position="46"/>
        <end position="80"/>
    </location>
</feature>
<dbReference type="AlphaFoldDB" id="A0AAE1DLT3"/>
<reference evidence="2" key="1">
    <citation type="journal article" date="2023" name="G3 (Bethesda)">
        <title>A reference genome for the long-term kleptoplast-retaining sea slug Elysia crispata morphotype clarki.</title>
        <authorList>
            <person name="Eastman K.E."/>
            <person name="Pendleton A.L."/>
            <person name="Shaikh M.A."/>
            <person name="Suttiyut T."/>
            <person name="Ogas R."/>
            <person name="Tomko P."/>
            <person name="Gavelis G."/>
            <person name="Widhalm J.R."/>
            <person name="Wisecaver J.H."/>
        </authorList>
    </citation>
    <scope>NUCLEOTIDE SEQUENCE</scope>
    <source>
        <strain evidence="2">ECLA1</strain>
    </source>
</reference>
<proteinExistence type="predicted"/>
<feature type="compositionally biased region" description="Polar residues" evidence="1">
    <location>
        <begin position="46"/>
        <end position="78"/>
    </location>
</feature>
<comment type="caution">
    <text evidence="2">The sequence shown here is derived from an EMBL/GenBank/DDBJ whole genome shotgun (WGS) entry which is preliminary data.</text>
</comment>
<evidence type="ECO:0000313" key="3">
    <source>
        <dbReference type="Proteomes" id="UP001283361"/>
    </source>
</evidence>
<protein>
    <submittedName>
        <fullName evidence="2">Uncharacterized protein</fullName>
    </submittedName>
</protein>
<organism evidence="2 3">
    <name type="scientific">Elysia crispata</name>
    <name type="common">lettuce slug</name>
    <dbReference type="NCBI Taxonomy" id="231223"/>
    <lineage>
        <taxon>Eukaryota</taxon>
        <taxon>Metazoa</taxon>
        <taxon>Spiralia</taxon>
        <taxon>Lophotrochozoa</taxon>
        <taxon>Mollusca</taxon>
        <taxon>Gastropoda</taxon>
        <taxon>Heterobranchia</taxon>
        <taxon>Euthyneura</taxon>
        <taxon>Panpulmonata</taxon>
        <taxon>Sacoglossa</taxon>
        <taxon>Placobranchoidea</taxon>
        <taxon>Plakobranchidae</taxon>
        <taxon>Elysia</taxon>
    </lineage>
</organism>
<accession>A0AAE1DLT3</accession>